<proteinExistence type="predicted"/>
<feature type="compositionally biased region" description="Low complexity" evidence="1">
    <location>
        <begin position="81"/>
        <end position="96"/>
    </location>
</feature>
<feature type="region of interest" description="Disordered" evidence="1">
    <location>
        <begin position="45"/>
        <end position="114"/>
    </location>
</feature>
<accession>A0A833Z1H6</accession>
<protein>
    <submittedName>
        <fullName evidence="2">Uncharacterized protein</fullName>
    </submittedName>
</protein>
<dbReference type="Proteomes" id="UP000664940">
    <property type="component" value="Unassembled WGS sequence"/>
</dbReference>
<evidence type="ECO:0000256" key="1">
    <source>
        <dbReference type="SAM" id="MobiDB-lite"/>
    </source>
</evidence>
<reference evidence="2 3" key="1">
    <citation type="journal article" date="2020" name="Nature">
        <title>Six reference-quality genomes reveal evolution of bat adaptations.</title>
        <authorList>
            <person name="Jebb D."/>
            <person name="Huang Z."/>
            <person name="Pippel M."/>
            <person name="Hughes G.M."/>
            <person name="Lavrichenko K."/>
            <person name="Devanna P."/>
            <person name="Winkler S."/>
            <person name="Jermiin L.S."/>
            <person name="Skirmuntt E.C."/>
            <person name="Katzourakis A."/>
            <person name="Burkitt-Gray L."/>
            <person name="Ray D.A."/>
            <person name="Sullivan K.A.M."/>
            <person name="Roscito J.G."/>
            <person name="Kirilenko B.M."/>
            <person name="Davalos L.M."/>
            <person name="Corthals A.P."/>
            <person name="Power M.L."/>
            <person name="Jones G."/>
            <person name="Ransome R.D."/>
            <person name="Dechmann D.K.N."/>
            <person name="Locatelli A.G."/>
            <person name="Puechmaille S.J."/>
            <person name="Fedrigo O."/>
            <person name="Jarvis E.D."/>
            <person name="Hiller M."/>
            <person name="Vernes S.C."/>
            <person name="Myers E.W."/>
            <person name="Teeling E.C."/>
        </authorList>
    </citation>
    <scope>NUCLEOTIDE SEQUENCE [LARGE SCALE GENOMIC DNA]</scope>
    <source>
        <strain evidence="2">Bat1K_MPI-CBG_1</strain>
    </source>
</reference>
<sequence length="142" mass="14779">MPSPTCHFAWNCCRGCSHRRLEPPSVCARGCARGCMRSCWRCSSLTGPGATAPSPNKSRSPSPLSALRAPPSRLPPPPTPASLLPRLPASQPLRLPGARSLPLRRAGVSEGSSTKLRAVPALSTCLPARRGVAVAPGPSASR</sequence>
<evidence type="ECO:0000313" key="3">
    <source>
        <dbReference type="Proteomes" id="UP000664940"/>
    </source>
</evidence>
<comment type="caution">
    <text evidence="2">The sequence shown here is derived from an EMBL/GenBank/DDBJ whole genome shotgun (WGS) entry which is preliminary data.</text>
</comment>
<name>A0A833Z1H6_9CHIR</name>
<dbReference type="AlphaFoldDB" id="A0A833Z1H6"/>
<dbReference type="EMBL" id="JABVXQ010000010">
    <property type="protein sequence ID" value="KAF6088398.1"/>
    <property type="molecule type" value="Genomic_DNA"/>
</dbReference>
<feature type="compositionally biased region" description="Low complexity" evidence="1">
    <location>
        <begin position="58"/>
        <end position="71"/>
    </location>
</feature>
<evidence type="ECO:0000313" key="2">
    <source>
        <dbReference type="EMBL" id="KAF6088398.1"/>
    </source>
</evidence>
<organism evidence="2 3">
    <name type="scientific">Phyllostomus discolor</name>
    <name type="common">pale spear-nosed bat</name>
    <dbReference type="NCBI Taxonomy" id="89673"/>
    <lineage>
        <taxon>Eukaryota</taxon>
        <taxon>Metazoa</taxon>
        <taxon>Chordata</taxon>
        <taxon>Craniata</taxon>
        <taxon>Vertebrata</taxon>
        <taxon>Euteleostomi</taxon>
        <taxon>Mammalia</taxon>
        <taxon>Eutheria</taxon>
        <taxon>Laurasiatheria</taxon>
        <taxon>Chiroptera</taxon>
        <taxon>Yangochiroptera</taxon>
        <taxon>Phyllostomidae</taxon>
        <taxon>Phyllostominae</taxon>
        <taxon>Phyllostomus</taxon>
    </lineage>
</organism>
<gene>
    <name evidence="2" type="ORF">HJG60_008224</name>
</gene>